<dbReference type="Proteomes" id="UP000005104">
    <property type="component" value="Chromosome"/>
</dbReference>
<evidence type="ECO:0000313" key="2">
    <source>
        <dbReference type="Proteomes" id="UP000005104"/>
    </source>
</evidence>
<reference evidence="1 2" key="1">
    <citation type="submission" date="2011-11" db="EMBL/GenBank/DDBJ databases">
        <title>The Noncontiguous Finished genome of Desulfosporosinus youngiae DSM 17734.</title>
        <authorList>
            <consortium name="US DOE Joint Genome Institute (JGI-PGF)"/>
            <person name="Lucas S."/>
            <person name="Han J."/>
            <person name="Lapidus A."/>
            <person name="Cheng J.-F."/>
            <person name="Goodwin L."/>
            <person name="Pitluck S."/>
            <person name="Peters L."/>
            <person name="Ovchinnikova G."/>
            <person name="Lu M."/>
            <person name="Land M.L."/>
            <person name="Hauser L."/>
            <person name="Pester M."/>
            <person name="Spring S."/>
            <person name="Ollivier B."/>
            <person name="Rattei T."/>
            <person name="Klenk H.-P."/>
            <person name="Wagner M."/>
            <person name="Loy A."/>
            <person name="Woyke T.J."/>
        </authorList>
    </citation>
    <scope>NUCLEOTIDE SEQUENCE [LARGE SCALE GENOMIC DNA]</scope>
    <source>
        <strain evidence="1 2">DSM 17734</strain>
    </source>
</reference>
<gene>
    <name evidence="1" type="ORF">DesyoDRAFT_1435</name>
</gene>
<keyword evidence="2" id="KW-1185">Reference proteome</keyword>
<dbReference type="eggNOG" id="ENOG5033FK5">
    <property type="taxonomic scope" value="Bacteria"/>
</dbReference>
<name>H5XTJ3_9FIRM</name>
<dbReference type="OrthoDB" id="1798553at2"/>
<dbReference type="HOGENOM" id="CLU_1812666_0_0_9"/>
<evidence type="ECO:0000313" key="1">
    <source>
        <dbReference type="EMBL" id="EHQ88592.1"/>
    </source>
</evidence>
<organism evidence="1 2">
    <name type="scientific">Desulfosporosinus youngiae DSM 17734</name>
    <dbReference type="NCBI Taxonomy" id="768710"/>
    <lineage>
        <taxon>Bacteria</taxon>
        <taxon>Bacillati</taxon>
        <taxon>Bacillota</taxon>
        <taxon>Clostridia</taxon>
        <taxon>Eubacteriales</taxon>
        <taxon>Desulfitobacteriaceae</taxon>
        <taxon>Desulfosporosinus</taxon>
    </lineage>
</organism>
<protein>
    <submittedName>
        <fullName evidence="1">Uncharacterized protein</fullName>
    </submittedName>
</protein>
<proteinExistence type="predicted"/>
<sequence>MKKLIPILLTIFMMLLGVQVALGSVVVKMSGSGVISPAAYQLISDGQCHIVNNGNGTIGITGSTSTNYVVKEIGVIISLQYYSGGKWSTLSSYSYSNPNSDYVFGGKGISVQRGYNYRVTAQHTALNGTVNESGQSYSESIYVQ</sequence>
<accession>H5XTJ3</accession>
<dbReference type="RefSeq" id="WP_007781192.1">
    <property type="nucleotide sequence ID" value="NZ_CM001441.1"/>
</dbReference>
<dbReference type="AlphaFoldDB" id="H5XTJ3"/>
<dbReference type="EMBL" id="CM001441">
    <property type="protein sequence ID" value="EHQ88592.1"/>
    <property type="molecule type" value="Genomic_DNA"/>
</dbReference>